<dbReference type="Pfam" id="PF00121">
    <property type="entry name" value="TIM"/>
    <property type="match status" value="1"/>
</dbReference>
<dbReference type="SUPFAM" id="SSF51351">
    <property type="entry name" value="Triosephosphate isomerase (TIM)"/>
    <property type="match status" value="1"/>
</dbReference>
<organism evidence="3 4">
    <name type="scientific">Aidingimonas halophila</name>
    <dbReference type="NCBI Taxonomy" id="574349"/>
    <lineage>
        <taxon>Bacteria</taxon>
        <taxon>Pseudomonadati</taxon>
        <taxon>Pseudomonadota</taxon>
        <taxon>Gammaproteobacteria</taxon>
        <taxon>Oceanospirillales</taxon>
        <taxon>Halomonadaceae</taxon>
        <taxon>Aidingimonas</taxon>
    </lineage>
</organism>
<dbReference type="RefSeq" id="WP_092571502.1">
    <property type="nucleotide sequence ID" value="NZ_BMXH01000015.1"/>
</dbReference>
<gene>
    <name evidence="3" type="ORF">SAMN05443545_108132</name>
</gene>
<proteinExistence type="inferred from homology"/>
<dbReference type="OrthoDB" id="9809429at2"/>
<evidence type="ECO:0000256" key="1">
    <source>
        <dbReference type="ARBA" id="ARBA00023235"/>
    </source>
</evidence>
<comment type="catalytic activity">
    <reaction evidence="2">
        <text>D-glyceraldehyde 3-phosphate = dihydroxyacetone phosphate</text>
        <dbReference type="Rhea" id="RHEA:18585"/>
        <dbReference type="ChEBI" id="CHEBI:57642"/>
        <dbReference type="ChEBI" id="CHEBI:59776"/>
        <dbReference type="EC" id="5.3.1.1"/>
    </reaction>
</comment>
<comment type="pathway">
    <text evidence="2">Carbohydrate biosynthesis; gluconeogenesis.</text>
</comment>
<keyword evidence="2" id="KW-0963">Cytoplasm</keyword>
<keyword evidence="2" id="KW-0312">Gluconeogenesis</keyword>
<dbReference type="Gene3D" id="3.20.20.70">
    <property type="entry name" value="Aldolase class I"/>
    <property type="match status" value="1"/>
</dbReference>
<dbReference type="GO" id="GO:0005829">
    <property type="term" value="C:cytosol"/>
    <property type="evidence" value="ECO:0007669"/>
    <property type="project" value="TreeGrafter"/>
</dbReference>
<protein>
    <recommendedName>
        <fullName evidence="2">Triosephosphate isomerase</fullName>
        <ecNumber evidence="2">5.3.1.1</ecNumber>
    </recommendedName>
</protein>
<dbReference type="GO" id="GO:0046166">
    <property type="term" value="P:glyceraldehyde-3-phosphate biosynthetic process"/>
    <property type="evidence" value="ECO:0007669"/>
    <property type="project" value="TreeGrafter"/>
</dbReference>
<evidence type="ECO:0000313" key="4">
    <source>
        <dbReference type="Proteomes" id="UP000198500"/>
    </source>
</evidence>
<keyword evidence="2" id="KW-0324">Glycolysis</keyword>
<comment type="subcellular location">
    <subcellularLocation>
        <location evidence="2">Cytoplasm</location>
    </subcellularLocation>
</comment>
<reference evidence="3 4" key="1">
    <citation type="submission" date="2016-10" db="EMBL/GenBank/DDBJ databases">
        <authorList>
            <person name="de Groot N.N."/>
        </authorList>
    </citation>
    <scope>NUCLEOTIDE SEQUENCE [LARGE SCALE GENOMIC DNA]</scope>
    <source>
        <strain evidence="3 4">DSM 19219</strain>
    </source>
</reference>
<accession>A0A1H3FUS5</accession>
<dbReference type="InterPro" id="IPR000652">
    <property type="entry name" value="Triosephosphate_isomerase"/>
</dbReference>
<sequence>MPFDTTSCPRFRLGVSLKMYFGYQHTLSWCRQIADIAVRHDAIHHRMAELFVMPSYPTLPVAHDIFASTHVAIGAQDLSIHEHGAFTGEVGAPMLAELGCAYVEIGHAERRRHFGETEDSIAVKTANAIRSGLTPVLCIGESEAGDVESASRACIEQFESAVSKSPTPLSESAMILAYEPHWAIGSSQPAPHHHIAGVCHRLRQHVVDLSGVSVIYGGSAGPGLLTSIHAHSDGLFLGRFVHEPSALTTILDEVLAIHERLPRTR</sequence>
<keyword evidence="1 2" id="KW-0413">Isomerase</keyword>
<evidence type="ECO:0000313" key="3">
    <source>
        <dbReference type="EMBL" id="SDX93904.1"/>
    </source>
</evidence>
<dbReference type="EMBL" id="FNNI01000008">
    <property type="protein sequence ID" value="SDX93904.1"/>
    <property type="molecule type" value="Genomic_DNA"/>
</dbReference>
<evidence type="ECO:0000256" key="2">
    <source>
        <dbReference type="RuleBase" id="RU363013"/>
    </source>
</evidence>
<dbReference type="PROSITE" id="PS51440">
    <property type="entry name" value="TIM_2"/>
    <property type="match status" value="1"/>
</dbReference>
<comment type="similarity">
    <text evidence="2">Belongs to the triosephosphate isomerase family.</text>
</comment>
<comment type="subunit">
    <text evidence="2">Homodimer.</text>
</comment>
<dbReference type="GO" id="GO:0006094">
    <property type="term" value="P:gluconeogenesis"/>
    <property type="evidence" value="ECO:0007669"/>
    <property type="project" value="UniProtKB-UniPathway"/>
</dbReference>
<dbReference type="Proteomes" id="UP000198500">
    <property type="component" value="Unassembled WGS sequence"/>
</dbReference>
<dbReference type="InterPro" id="IPR013785">
    <property type="entry name" value="Aldolase_TIM"/>
</dbReference>
<dbReference type="GO" id="GO:0019563">
    <property type="term" value="P:glycerol catabolic process"/>
    <property type="evidence" value="ECO:0007669"/>
    <property type="project" value="TreeGrafter"/>
</dbReference>
<dbReference type="UniPathway" id="UPA00109">
    <property type="reaction ID" value="UER00189"/>
</dbReference>
<dbReference type="PANTHER" id="PTHR21139">
    <property type="entry name" value="TRIOSEPHOSPHATE ISOMERASE"/>
    <property type="match status" value="1"/>
</dbReference>
<dbReference type="EC" id="5.3.1.1" evidence="2"/>
<dbReference type="CDD" id="cd00311">
    <property type="entry name" value="TIM"/>
    <property type="match status" value="1"/>
</dbReference>
<dbReference type="InterPro" id="IPR035990">
    <property type="entry name" value="TIM_sf"/>
</dbReference>
<dbReference type="GO" id="GO:0004807">
    <property type="term" value="F:triose-phosphate isomerase activity"/>
    <property type="evidence" value="ECO:0007669"/>
    <property type="project" value="UniProtKB-EC"/>
</dbReference>
<dbReference type="PANTHER" id="PTHR21139:SF2">
    <property type="entry name" value="TRIOSEPHOSPHATE ISOMERASE"/>
    <property type="match status" value="1"/>
</dbReference>
<dbReference type="AlphaFoldDB" id="A0A1H3FUS5"/>
<dbReference type="GO" id="GO:0006096">
    <property type="term" value="P:glycolytic process"/>
    <property type="evidence" value="ECO:0007669"/>
    <property type="project" value="UniProtKB-UniPathway"/>
</dbReference>
<name>A0A1H3FUS5_9GAMM</name>
<dbReference type="UniPathway" id="UPA00138"/>
<dbReference type="STRING" id="574349.SAMN05443545_108132"/>
<comment type="pathway">
    <text evidence="2">Carbohydrate degradation; glycolysis; D-glyceraldehyde 3-phosphate from glycerone phosphate: step 1/1.</text>
</comment>
<keyword evidence="4" id="KW-1185">Reference proteome</keyword>